<evidence type="ECO:0000256" key="1">
    <source>
        <dbReference type="ARBA" id="ARBA00006217"/>
    </source>
</evidence>
<feature type="binding site" evidence="7">
    <location>
        <position position="38"/>
    </location>
    <ligand>
        <name>Zn(2+)</name>
        <dbReference type="ChEBI" id="CHEBI:29105"/>
    </ligand>
</feature>
<evidence type="ECO:0000313" key="8">
    <source>
        <dbReference type="EMBL" id="OIV38168.1"/>
    </source>
</evidence>
<keyword evidence="4 7" id="KW-0862">Zinc</keyword>
<dbReference type="CDD" id="cd03379">
    <property type="entry name" value="beta_CA_cladeD"/>
    <property type="match status" value="1"/>
</dbReference>
<feature type="binding site" evidence="7">
    <location>
        <position position="40"/>
    </location>
    <ligand>
        <name>Zn(2+)</name>
        <dbReference type="ChEBI" id="CHEBI:29105"/>
    </ligand>
</feature>
<evidence type="ECO:0000313" key="9">
    <source>
        <dbReference type="Proteomes" id="UP000243342"/>
    </source>
</evidence>
<name>A0A1J7C9G0_9ACTN</name>
<dbReference type="InterPro" id="IPR001765">
    <property type="entry name" value="Carbonic_anhydrase"/>
</dbReference>
<evidence type="ECO:0000256" key="4">
    <source>
        <dbReference type="ARBA" id="ARBA00022833"/>
    </source>
</evidence>
<dbReference type="GO" id="GO:0008270">
    <property type="term" value="F:zinc ion binding"/>
    <property type="evidence" value="ECO:0007669"/>
    <property type="project" value="InterPro"/>
</dbReference>
<dbReference type="OrthoDB" id="8968066at2"/>
<dbReference type="PANTHER" id="PTHR43175:SF3">
    <property type="entry name" value="CARBON DISULFIDE HYDROLASE"/>
    <property type="match status" value="1"/>
</dbReference>
<comment type="catalytic activity">
    <reaction evidence="6">
        <text>hydrogencarbonate + H(+) = CO2 + H2O</text>
        <dbReference type="Rhea" id="RHEA:10748"/>
        <dbReference type="ChEBI" id="CHEBI:15377"/>
        <dbReference type="ChEBI" id="CHEBI:15378"/>
        <dbReference type="ChEBI" id="CHEBI:16526"/>
        <dbReference type="ChEBI" id="CHEBI:17544"/>
        <dbReference type="EC" id="4.2.1.1"/>
    </reaction>
</comment>
<comment type="caution">
    <text evidence="8">The sequence shown here is derived from an EMBL/GenBank/DDBJ whole genome shotgun (WGS) entry which is preliminary data.</text>
</comment>
<dbReference type="RefSeq" id="WP_071655872.1">
    <property type="nucleotide sequence ID" value="NZ_MLCF01000028.1"/>
</dbReference>
<dbReference type="Proteomes" id="UP000243342">
    <property type="component" value="Unassembled WGS sequence"/>
</dbReference>
<dbReference type="GO" id="GO:0004089">
    <property type="term" value="F:carbonate dehydratase activity"/>
    <property type="evidence" value="ECO:0007669"/>
    <property type="project" value="UniProtKB-EC"/>
</dbReference>
<feature type="binding site" evidence="7">
    <location>
        <position position="91"/>
    </location>
    <ligand>
        <name>Zn(2+)</name>
        <dbReference type="ChEBI" id="CHEBI:29105"/>
    </ligand>
</feature>
<proteinExistence type="inferred from homology"/>
<dbReference type="EC" id="4.2.1.1" evidence="2"/>
<evidence type="ECO:0000256" key="6">
    <source>
        <dbReference type="ARBA" id="ARBA00048348"/>
    </source>
</evidence>
<protein>
    <recommendedName>
        <fullName evidence="2">carbonic anhydrase</fullName>
        <ecNumber evidence="2">4.2.1.1</ecNumber>
    </recommendedName>
</protein>
<evidence type="ECO:0000256" key="7">
    <source>
        <dbReference type="PIRSR" id="PIRSR601765-1"/>
    </source>
</evidence>
<accession>A0A1J7C9G0</accession>
<evidence type="ECO:0000256" key="2">
    <source>
        <dbReference type="ARBA" id="ARBA00012925"/>
    </source>
</evidence>
<dbReference type="STRING" id="1428644.BIV57_07260"/>
<feature type="binding site" evidence="7">
    <location>
        <position position="94"/>
    </location>
    <ligand>
        <name>Zn(2+)</name>
        <dbReference type="ChEBI" id="CHEBI:29105"/>
    </ligand>
</feature>
<gene>
    <name evidence="8" type="ORF">BIV57_07260</name>
</gene>
<sequence>MFTTETDAVVAGNARYAGDHRDSALPARPARKLAVVTCMDARLDVLPMLGLDIGDAHIIRNAGGVVTEDVIRSLSISQRLLGTRAVALVHHSGCGMLTVTEDFRRSLQDEVGMRPAWAVEAFTDLESDVRQSLARVRTSPFLMDVDDVRGFVLDLASGRLEEVR</sequence>
<dbReference type="Gene3D" id="3.40.1050.10">
    <property type="entry name" value="Carbonic anhydrase"/>
    <property type="match status" value="1"/>
</dbReference>
<comment type="function">
    <text evidence="5">Catalyzes the reversible hydration of carbon dioxide to form bicarbonate.</text>
</comment>
<dbReference type="PANTHER" id="PTHR43175">
    <property type="entry name" value="CARBONIC ANHYDRASE"/>
    <property type="match status" value="1"/>
</dbReference>
<keyword evidence="9" id="KW-1185">Reference proteome</keyword>
<organism evidence="8 9">
    <name type="scientific">Mangrovactinospora gilvigrisea</name>
    <dbReference type="NCBI Taxonomy" id="1428644"/>
    <lineage>
        <taxon>Bacteria</taxon>
        <taxon>Bacillati</taxon>
        <taxon>Actinomycetota</taxon>
        <taxon>Actinomycetes</taxon>
        <taxon>Kitasatosporales</taxon>
        <taxon>Streptomycetaceae</taxon>
        <taxon>Mangrovactinospora</taxon>
    </lineage>
</organism>
<reference evidence="8 9" key="1">
    <citation type="submission" date="2016-10" db="EMBL/GenBank/DDBJ databases">
        <title>Genome sequence of Streptomyces gilvigriseus MUSC 26.</title>
        <authorList>
            <person name="Lee L.-H."/>
            <person name="Ser H.-L."/>
        </authorList>
    </citation>
    <scope>NUCLEOTIDE SEQUENCE [LARGE SCALE GENOMIC DNA]</scope>
    <source>
        <strain evidence="8 9">MUSC 26</strain>
    </source>
</reference>
<dbReference type="EMBL" id="MLCF01000028">
    <property type="protein sequence ID" value="OIV38168.1"/>
    <property type="molecule type" value="Genomic_DNA"/>
</dbReference>
<evidence type="ECO:0000256" key="5">
    <source>
        <dbReference type="ARBA" id="ARBA00024993"/>
    </source>
</evidence>
<keyword evidence="3 7" id="KW-0479">Metal-binding</keyword>
<dbReference type="Pfam" id="PF00484">
    <property type="entry name" value="Pro_CA"/>
    <property type="match status" value="1"/>
</dbReference>
<evidence type="ECO:0000256" key="3">
    <source>
        <dbReference type="ARBA" id="ARBA00022723"/>
    </source>
</evidence>
<comment type="cofactor">
    <cofactor evidence="7">
        <name>Zn(2+)</name>
        <dbReference type="ChEBI" id="CHEBI:29105"/>
    </cofactor>
    <text evidence="7">Binds 1 zinc ion per subunit.</text>
</comment>
<dbReference type="InterPro" id="IPR036874">
    <property type="entry name" value="Carbonic_anhydrase_sf"/>
</dbReference>
<comment type="similarity">
    <text evidence="1">Belongs to the beta-class carbonic anhydrase family.</text>
</comment>
<dbReference type="AlphaFoldDB" id="A0A1J7C9G0"/>
<dbReference type="SUPFAM" id="SSF53056">
    <property type="entry name" value="beta-carbonic anhydrase, cab"/>
    <property type="match status" value="1"/>
</dbReference>
<dbReference type="SMART" id="SM00947">
    <property type="entry name" value="Pro_CA"/>
    <property type="match status" value="1"/>
</dbReference>